<organism evidence="2 3">
    <name type="scientific">Gossypium arboreum</name>
    <name type="common">Tree cotton</name>
    <name type="synonym">Gossypium nanking</name>
    <dbReference type="NCBI Taxonomy" id="29729"/>
    <lineage>
        <taxon>Eukaryota</taxon>
        <taxon>Viridiplantae</taxon>
        <taxon>Streptophyta</taxon>
        <taxon>Embryophyta</taxon>
        <taxon>Tracheophyta</taxon>
        <taxon>Spermatophyta</taxon>
        <taxon>Magnoliopsida</taxon>
        <taxon>eudicotyledons</taxon>
        <taxon>Gunneridae</taxon>
        <taxon>Pentapetalae</taxon>
        <taxon>rosids</taxon>
        <taxon>malvids</taxon>
        <taxon>Malvales</taxon>
        <taxon>Malvaceae</taxon>
        <taxon>Malvoideae</taxon>
        <taxon>Gossypium</taxon>
    </lineage>
</organism>
<sequence length="109" mass="12462">MEWIRNVVIGIQHSRRVIKKPVNLDIVVSLIITNLLPYTQKIEPLGKMLEEIDAKDVATTMNPEEGNTYHGYEVDVSLDEMDVSATQLQSLKPSQDDSTFSKKEKRKDF</sequence>
<feature type="compositionally biased region" description="Basic and acidic residues" evidence="1">
    <location>
        <begin position="99"/>
        <end position="109"/>
    </location>
</feature>
<feature type="region of interest" description="Disordered" evidence="1">
    <location>
        <begin position="87"/>
        <end position="109"/>
    </location>
</feature>
<dbReference type="Proteomes" id="UP001358586">
    <property type="component" value="Chromosome 12"/>
</dbReference>
<comment type="caution">
    <text evidence="2">The sequence shown here is derived from an EMBL/GenBank/DDBJ whole genome shotgun (WGS) entry which is preliminary data.</text>
</comment>
<name>A0ABR0MT19_GOSAR</name>
<keyword evidence="3" id="KW-1185">Reference proteome</keyword>
<protein>
    <submittedName>
        <fullName evidence="2">Uncharacterized protein</fullName>
    </submittedName>
</protein>
<proteinExistence type="predicted"/>
<evidence type="ECO:0000313" key="2">
    <source>
        <dbReference type="EMBL" id="KAK5776224.1"/>
    </source>
</evidence>
<accession>A0ABR0MT19</accession>
<gene>
    <name evidence="2" type="ORF">PVK06_044183</name>
</gene>
<evidence type="ECO:0000256" key="1">
    <source>
        <dbReference type="SAM" id="MobiDB-lite"/>
    </source>
</evidence>
<reference evidence="2 3" key="1">
    <citation type="submission" date="2023-03" db="EMBL/GenBank/DDBJ databases">
        <title>WGS of Gossypium arboreum.</title>
        <authorList>
            <person name="Yu D."/>
        </authorList>
    </citation>
    <scope>NUCLEOTIDE SEQUENCE [LARGE SCALE GENOMIC DNA]</scope>
    <source>
        <tissue evidence="2">Leaf</tissue>
    </source>
</reference>
<dbReference type="EMBL" id="JARKNE010000012">
    <property type="protein sequence ID" value="KAK5776224.1"/>
    <property type="molecule type" value="Genomic_DNA"/>
</dbReference>
<feature type="compositionally biased region" description="Polar residues" evidence="1">
    <location>
        <begin position="87"/>
        <end position="98"/>
    </location>
</feature>
<evidence type="ECO:0000313" key="3">
    <source>
        <dbReference type="Proteomes" id="UP001358586"/>
    </source>
</evidence>